<accession>A0A418QUK1</accession>
<evidence type="ECO:0000313" key="2">
    <source>
        <dbReference type="EMBL" id="RIY08925.1"/>
    </source>
</evidence>
<protein>
    <submittedName>
        <fullName evidence="2">Uncharacterized protein</fullName>
    </submittedName>
</protein>
<evidence type="ECO:0000313" key="3">
    <source>
        <dbReference type="Proteomes" id="UP000284250"/>
    </source>
</evidence>
<feature type="non-terminal residue" evidence="2">
    <location>
        <position position="239"/>
    </location>
</feature>
<name>A0A418QUK1_9BACT</name>
<dbReference type="Gene3D" id="2.60.120.260">
    <property type="entry name" value="Galactose-binding domain-like"/>
    <property type="match status" value="1"/>
</dbReference>
<evidence type="ECO:0000256" key="1">
    <source>
        <dbReference type="SAM" id="SignalP"/>
    </source>
</evidence>
<organism evidence="2 3">
    <name type="scientific">Hymenobacter rubripertinctus</name>
    <dbReference type="NCBI Taxonomy" id="2029981"/>
    <lineage>
        <taxon>Bacteria</taxon>
        <taxon>Pseudomonadati</taxon>
        <taxon>Bacteroidota</taxon>
        <taxon>Cytophagia</taxon>
        <taxon>Cytophagales</taxon>
        <taxon>Hymenobacteraceae</taxon>
        <taxon>Hymenobacter</taxon>
    </lineage>
</organism>
<dbReference type="RefSeq" id="WP_220473732.1">
    <property type="nucleotide sequence ID" value="NZ_QYCN01000019.1"/>
</dbReference>
<gene>
    <name evidence="2" type="ORF">D0T11_13455</name>
</gene>
<feature type="chain" id="PRO_5019265248" evidence="1">
    <location>
        <begin position="22"/>
        <end position="239"/>
    </location>
</feature>
<keyword evidence="3" id="KW-1185">Reference proteome</keyword>
<keyword evidence="1" id="KW-0732">Signal</keyword>
<dbReference type="EMBL" id="QYCN01000019">
    <property type="protein sequence ID" value="RIY08925.1"/>
    <property type="molecule type" value="Genomic_DNA"/>
</dbReference>
<dbReference type="Proteomes" id="UP000284250">
    <property type="component" value="Unassembled WGS sequence"/>
</dbReference>
<comment type="caution">
    <text evidence="2">The sequence shown here is derived from an EMBL/GenBank/DDBJ whole genome shotgun (WGS) entry which is preliminary data.</text>
</comment>
<sequence>MQHVLLAAGLLSLTLTAPAHSQQAPPLTVVDGIRQKVNAKPFAGRPYRLTARISVDTARAGKANAWIVVASFGAKRQMLTVESLPNRAVAKQWRTYTVQGKIPKKADTLMIAGLGYLDGPFGFDDFKLEVKRRRGQWEAVALGNPGFEEAASDPAGAAPAGWQPFHPTPSFTRQLVTDSTGNYYLRLQGHRATAPNRVILAGMVPSSDELAPPFCRRPGLSRSGSLLPRPERHFAYRPA</sequence>
<proteinExistence type="predicted"/>
<reference evidence="2 3" key="1">
    <citation type="submission" date="2019-01" db="EMBL/GenBank/DDBJ databases">
        <title>Hymenobacter humicola sp. nov., isolated from soils in Antarctica.</title>
        <authorList>
            <person name="Sedlacek I."/>
            <person name="Holochova P."/>
            <person name="Kralova S."/>
            <person name="Pantucek R."/>
            <person name="Stankova E."/>
            <person name="Vrbovska V."/>
            <person name="Kristofova L."/>
            <person name="Svec P."/>
            <person name="Busse H.-J."/>
        </authorList>
    </citation>
    <scope>NUCLEOTIDE SEQUENCE [LARGE SCALE GENOMIC DNA]</scope>
    <source>
        <strain evidence="2 3">CCM 8852</strain>
    </source>
</reference>
<feature type="signal peptide" evidence="1">
    <location>
        <begin position="1"/>
        <end position="21"/>
    </location>
</feature>
<dbReference type="AlphaFoldDB" id="A0A418QUK1"/>